<reference evidence="1 2" key="1">
    <citation type="submission" date="2013-09" db="EMBL/GenBank/DDBJ databases">
        <title>Genome sequencing of Arenimonas oryziterrae.</title>
        <authorList>
            <person name="Chen F."/>
            <person name="Wang G."/>
        </authorList>
    </citation>
    <scope>NUCLEOTIDE SEQUENCE [LARGE SCALE GENOMIC DNA]</scope>
    <source>
        <strain evidence="1 2">YC6267</strain>
    </source>
</reference>
<dbReference type="Proteomes" id="UP000029385">
    <property type="component" value="Unassembled WGS sequence"/>
</dbReference>
<name>A0A091AQ72_9GAMM</name>
<dbReference type="STRING" id="1121015.GCA_000420545_01680"/>
<dbReference type="PATRIC" id="fig|1121015.4.peg.2285"/>
<proteinExistence type="predicted"/>
<protein>
    <submittedName>
        <fullName evidence="1">Uncharacterized protein</fullName>
    </submittedName>
</protein>
<dbReference type="AlphaFoldDB" id="A0A091AQ72"/>
<gene>
    <name evidence="1" type="ORF">N789_14085</name>
</gene>
<accession>A0A091AQ72</accession>
<comment type="caution">
    <text evidence="1">The sequence shown here is derived from an EMBL/GenBank/DDBJ whole genome shotgun (WGS) entry which is preliminary data.</text>
</comment>
<organism evidence="1 2">
    <name type="scientific">Arenimonas oryziterrae DSM 21050 = YC6267</name>
    <dbReference type="NCBI Taxonomy" id="1121015"/>
    <lineage>
        <taxon>Bacteria</taxon>
        <taxon>Pseudomonadati</taxon>
        <taxon>Pseudomonadota</taxon>
        <taxon>Gammaproteobacteria</taxon>
        <taxon>Lysobacterales</taxon>
        <taxon>Lysobacteraceae</taxon>
        <taxon>Arenimonas</taxon>
    </lineage>
</organism>
<sequence>MNLEFSSLSELQRDVLLSASNVSHLKRARGGYVAIAGGKAFTTRTVFALQRWGLLTLQQDGQRAMITRSGNELLRTGHTTVLEEQAG</sequence>
<dbReference type="RefSeq" id="WP_022969301.1">
    <property type="nucleotide sequence ID" value="NZ_ATVD01000003.1"/>
</dbReference>
<dbReference type="EMBL" id="AVCI01000011">
    <property type="protein sequence ID" value="KFN42318.1"/>
    <property type="molecule type" value="Genomic_DNA"/>
</dbReference>
<evidence type="ECO:0000313" key="1">
    <source>
        <dbReference type="EMBL" id="KFN42318.1"/>
    </source>
</evidence>
<evidence type="ECO:0000313" key="2">
    <source>
        <dbReference type="Proteomes" id="UP000029385"/>
    </source>
</evidence>
<keyword evidence="2" id="KW-1185">Reference proteome</keyword>